<dbReference type="Pfam" id="PF00356">
    <property type="entry name" value="LacI"/>
    <property type="match status" value="1"/>
</dbReference>
<dbReference type="CDD" id="cd06282">
    <property type="entry name" value="PBP1_LacI-like"/>
    <property type="match status" value="1"/>
</dbReference>
<feature type="domain" description="HTH lacI-type" evidence="4">
    <location>
        <begin position="18"/>
        <end position="72"/>
    </location>
</feature>
<dbReference type="InterPro" id="IPR000843">
    <property type="entry name" value="HTH_LacI"/>
</dbReference>
<dbReference type="SMART" id="SM00354">
    <property type="entry name" value="HTH_LACI"/>
    <property type="match status" value="1"/>
</dbReference>
<evidence type="ECO:0000256" key="1">
    <source>
        <dbReference type="ARBA" id="ARBA00023015"/>
    </source>
</evidence>
<dbReference type="SUPFAM" id="SSF53822">
    <property type="entry name" value="Periplasmic binding protein-like I"/>
    <property type="match status" value="1"/>
</dbReference>
<protein>
    <submittedName>
        <fullName evidence="5">LacI transcription regulator family</fullName>
    </submittedName>
</protein>
<dbReference type="PROSITE" id="PS00356">
    <property type="entry name" value="HTH_LACI_1"/>
    <property type="match status" value="1"/>
</dbReference>
<dbReference type="PROSITE" id="PS50932">
    <property type="entry name" value="HTH_LACI_2"/>
    <property type="match status" value="1"/>
</dbReference>
<evidence type="ECO:0000256" key="3">
    <source>
        <dbReference type="ARBA" id="ARBA00023163"/>
    </source>
</evidence>
<accession>A0AAV2VK41</accession>
<dbReference type="Gene3D" id="1.10.260.40">
    <property type="entry name" value="lambda repressor-like DNA-binding domains"/>
    <property type="match status" value="1"/>
</dbReference>
<dbReference type="Proteomes" id="UP000018211">
    <property type="component" value="Unassembled WGS sequence"/>
</dbReference>
<keyword evidence="3" id="KW-0804">Transcription</keyword>
<dbReference type="InterPro" id="IPR028082">
    <property type="entry name" value="Peripla_BP_I"/>
</dbReference>
<dbReference type="PANTHER" id="PTHR30146:SF33">
    <property type="entry name" value="TRANSCRIPTIONAL REGULATOR"/>
    <property type="match status" value="1"/>
</dbReference>
<gene>
    <name evidence="5" type="ORF">VIBNISOn1_1350014</name>
</gene>
<keyword evidence="1" id="KW-0805">Transcription regulation</keyword>
<dbReference type="EMBL" id="CAOF01000041">
    <property type="protein sequence ID" value="CCO45050.1"/>
    <property type="molecule type" value="Genomic_DNA"/>
</dbReference>
<dbReference type="Pfam" id="PF00532">
    <property type="entry name" value="Peripla_BP_1"/>
    <property type="match status" value="1"/>
</dbReference>
<dbReference type="Gene3D" id="3.40.50.2300">
    <property type="match status" value="2"/>
</dbReference>
<organism evidence="5 6">
    <name type="scientific">Vibrio nigripulchritudo SOn1</name>
    <dbReference type="NCBI Taxonomy" id="1238450"/>
    <lineage>
        <taxon>Bacteria</taxon>
        <taxon>Pseudomonadati</taxon>
        <taxon>Pseudomonadota</taxon>
        <taxon>Gammaproteobacteria</taxon>
        <taxon>Vibrionales</taxon>
        <taxon>Vibrionaceae</taxon>
        <taxon>Vibrio</taxon>
    </lineage>
</organism>
<dbReference type="InterPro" id="IPR001761">
    <property type="entry name" value="Peripla_BP/Lac1_sug-bd_dom"/>
</dbReference>
<reference evidence="5 6" key="1">
    <citation type="journal article" date="2013" name="ISME J.">
        <title>Comparative genomics of pathogenic lineages of Vibrio nigripulchritudo identifies virulence-associated traits.</title>
        <authorList>
            <person name="Goudenege D."/>
            <person name="Labreuche Y."/>
            <person name="Krin E."/>
            <person name="Ansquer D."/>
            <person name="Mangenot S."/>
            <person name="Calteau A."/>
            <person name="Medigue C."/>
            <person name="Mazel D."/>
            <person name="Polz M.F."/>
            <person name="Le Roux F."/>
        </authorList>
    </citation>
    <scope>NUCLEOTIDE SEQUENCE [LARGE SCALE GENOMIC DNA]</scope>
    <source>
        <strain evidence="5 6">SOn1</strain>
    </source>
</reference>
<name>A0AAV2VK41_9VIBR</name>
<dbReference type="GO" id="GO:0000976">
    <property type="term" value="F:transcription cis-regulatory region binding"/>
    <property type="evidence" value="ECO:0007669"/>
    <property type="project" value="TreeGrafter"/>
</dbReference>
<sequence length="349" mass="38840">MFSFYSCPQFLYGFEVNMNIKDVAQLANVSTTTVSRYLNKPELVAPDASERIAKVIELTGYSPRKQFTGVKLNTNPTIGLMIPSLNNPVFAEIASAIQSKARFYGYSTLIIDTQYQSELEKLAIITLLRQRVAGVLLTVSSTQNNEALSLLREFGFPYCLLHNQSESEEACVYVDNYQASREVAFALHKKGHTNFGVVTMDFSASDRGKARFAGYTDALKELGYDISQITHVELPPNRHAPDIHDDSFCPNSNVTAWFCTNDLLALRTLKALRKQGAKIPEDVSVVGFDGMALGMLYHPQLATVSVPYQKMGEVAVDLLLNERIAHNRTRQISRQIEVGHQLMMTGTVA</sequence>
<dbReference type="CDD" id="cd01392">
    <property type="entry name" value="HTH_LacI"/>
    <property type="match status" value="1"/>
</dbReference>
<dbReference type="PANTHER" id="PTHR30146">
    <property type="entry name" value="LACI-RELATED TRANSCRIPTIONAL REPRESSOR"/>
    <property type="match status" value="1"/>
</dbReference>
<evidence type="ECO:0000313" key="6">
    <source>
        <dbReference type="Proteomes" id="UP000018211"/>
    </source>
</evidence>
<evidence type="ECO:0000256" key="2">
    <source>
        <dbReference type="ARBA" id="ARBA00023125"/>
    </source>
</evidence>
<dbReference type="GO" id="GO:0003700">
    <property type="term" value="F:DNA-binding transcription factor activity"/>
    <property type="evidence" value="ECO:0007669"/>
    <property type="project" value="TreeGrafter"/>
</dbReference>
<keyword evidence="2" id="KW-0238">DNA-binding</keyword>
<evidence type="ECO:0000313" key="5">
    <source>
        <dbReference type="EMBL" id="CCO45050.1"/>
    </source>
</evidence>
<dbReference type="InterPro" id="IPR010982">
    <property type="entry name" value="Lambda_DNA-bd_dom_sf"/>
</dbReference>
<evidence type="ECO:0000259" key="4">
    <source>
        <dbReference type="PROSITE" id="PS50932"/>
    </source>
</evidence>
<comment type="caution">
    <text evidence="5">The sequence shown here is derived from an EMBL/GenBank/DDBJ whole genome shotgun (WGS) entry which is preliminary data.</text>
</comment>
<dbReference type="AlphaFoldDB" id="A0AAV2VK41"/>
<proteinExistence type="predicted"/>
<dbReference type="SUPFAM" id="SSF47413">
    <property type="entry name" value="lambda repressor-like DNA-binding domains"/>
    <property type="match status" value="1"/>
</dbReference>